<evidence type="ECO:0000256" key="1">
    <source>
        <dbReference type="SAM" id="Phobius"/>
    </source>
</evidence>
<proteinExistence type="predicted"/>
<accession>A0A0A9G2E2</accession>
<reference evidence="2" key="1">
    <citation type="submission" date="2014-09" db="EMBL/GenBank/DDBJ databases">
        <authorList>
            <person name="Magalhaes I.L.F."/>
            <person name="Oliveira U."/>
            <person name="Santos F.R."/>
            <person name="Vidigal T.H.D.A."/>
            <person name="Brescovit A.D."/>
            <person name="Santos A.J."/>
        </authorList>
    </citation>
    <scope>NUCLEOTIDE SEQUENCE</scope>
    <source>
        <tissue evidence="2">Shoot tissue taken approximately 20 cm above the soil surface</tissue>
    </source>
</reference>
<feature type="transmembrane region" description="Helical" evidence="1">
    <location>
        <begin position="15"/>
        <end position="33"/>
    </location>
</feature>
<organism evidence="2">
    <name type="scientific">Arundo donax</name>
    <name type="common">Giant reed</name>
    <name type="synonym">Donax arundinaceus</name>
    <dbReference type="NCBI Taxonomy" id="35708"/>
    <lineage>
        <taxon>Eukaryota</taxon>
        <taxon>Viridiplantae</taxon>
        <taxon>Streptophyta</taxon>
        <taxon>Embryophyta</taxon>
        <taxon>Tracheophyta</taxon>
        <taxon>Spermatophyta</taxon>
        <taxon>Magnoliopsida</taxon>
        <taxon>Liliopsida</taxon>
        <taxon>Poales</taxon>
        <taxon>Poaceae</taxon>
        <taxon>PACMAD clade</taxon>
        <taxon>Arundinoideae</taxon>
        <taxon>Arundineae</taxon>
        <taxon>Arundo</taxon>
    </lineage>
</organism>
<keyword evidence="1" id="KW-1133">Transmembrane helix</keyword>
<reference evidence="2" key="2">
    <citation type="journal article" date="2015" name="Data Brief">
        <title>Shoot transcriptome of the giant reed, Arundo donax.</title>
        <authorList>
            <person name="Barrero R.A."/>
            <person name="Guerrero F.D."/>
            <person name="Moolhuijzen P."/>
            <person name="Goolsby J.A."/>
            <person name="Tidwell J."/>
            <person name="Bellgard S.E."/>
            <person name="Bellgard M.I."/>
        </authorList>
    </citation>
    <scope>NUCLEOTIDE SEQUENCE</scope>
    <source>
        <tissue evidence="2">Shoot tissue taken approximately 20 cm above the soil surface</tissue>
    </source>
</reference>
<dbReference type="EMBL" id="GBRH01179234">
    <property type="protein sequence ID" value="JAE18662.1"/>
    <property type="molecule type" value="Transcribed_RNA"/>
</dbReference>
<sequence length="86" mass="9216">MTAGIYTVIPRRMDVTAATCIAVIVIMVTIAIGLKVPKYSTSAMVLILVLVLSTLASISKHWCLEYLVQEILFLNSATASGGDCKI</sequence>
<keyword evidence="1" id="KW-0472">Membrane</keyword>
<feature type="transmembrane region" description="Helical" evidence="1">
    <location>
        <begin position="39"/>
        <end position="58"/>
    </location>
</feature>
<name>A0A0A9G2E2_ARUDO</name>
<evidence type="ECO:0000313" key="2">
    <source>
        <dbReference type="EMBL" id="JAE18662.1"/>
    </source>
</evidence>
<dbReference type="AlphaFoldDB" id="A0A0A9G2E2"/>
<keyword evidence="1" id="KW-0812">Transmembrane</keyword>
<protein>
    <submittedName>
        <fullName evidence="2">Uncharacterized protein</fullName>
    </submittedName>
</protein>